<dbReference type="Gene3D" id="1.10.357.10">
    <property type="entry name" value="Tetracycline Repressor, domain 2"/>
    <property type="match status" value="1"/>
</dbReference>
<evidence type="ECO:0000313" key="7">
    <source>
        <dbReference type="Proteomes" id="UP000291259"/>
    </source>
</evidence>
<dbReference type="InterPro" id="IPR001647">
    <property type="entry name" value="HTH_TetR"/>
</dbReference>
<proteinExistence type="predicted"/>
<keyword evidence="2 4" id="KW-0238">DNA-binding</keyword>
<evidence type="ECO:0000256" key="1">
    <source>
        <dbReference type="ARBA" id="ARBA00023015"/>
    </source>
</evidence>
<evidence type="ECO:0000259" key="5">
    <source>
        <dbReference type="PROSITE" id="PS50977"/>
    </source>
</evidence>
<dbReference type="PROSITE" id="PS50977">
    <property type="entry name" value="HTH_TETR_2"/>
    <property type="match status" value="1"/>
</dbReference>
<dbReference type="InterPro" id="IPR050109">
    <property type="entry name" value="HTH-type_TetR-like_transc_reg"/>
</dbReference>
<protein>
    <submittedName>
        <fullName evidence="6">TetR/AcrR family transcriptional regulator</fullName>
    </submittedName>
</protein>
<feature type="DNA-binding region" description="H-T-H motif" evidence="4">
    <location>
        <begin position="33"/>
        <end position="52"/>
    </location>
</feature>
<dbReference type="OrthoDB" id="5242390at2"/>
<gene>
    <name evidence="6" type="ORF">ET445_00425</name>
</gene>
<name>A0A4V0YGQ4_9MICO</name>
<dbReference type="PANTHER" id="PTHR30055:SF234">
    <property type="entry name" value="HTH-TYPE TRANSCRIPTIONAL REGULATOR BETI"/>
    <property type="match status" value="1"/>
</dbReference>
<feature type="domain" description="HTH tetR-type" evidence="5">
    <location>
        <begin position="10"/>
        <end position="70"/>
    </location>
</feature>
<dbReference type="Proteomes" id="UP000291259">
    <property type="component" value="Chromosome"/>
</dbReference>
<sequence>MPRVSDAYRAKRLDALYRATWGSIARIGIERTTITDIIESSGFSAGMVYNYFASKEDLVDAAHIEAIRRLRGAIESATEKPSPRPDVLFERLIRAIATRPEAGDNAMGALWSMNVSETASPAARAALDEMWRFAADRVAEHALRWERPDGRLVGRAAARADADLFVSVVLGYFAQQRFRTLTSSTPLVDALRSAVTHRAALRRLWSTGR</sequence>
<evidence type="ECO:0000256" key="4">
    <source>
        <dbReference type="PROSITE-ProRule" id="PRU00335"/>
    </source>
</evidence>
<dbReference type="GO" id="GO:0000976">
    <property type="term" value="F:transcription cis-regulatory region binding"/>
    <property type="evidence" value="ECO:0007669"/>
    <property type="project" value="TreeGrafter"/>
</dbReference>
<evidence type="ECO:0000313" key="6">
    <source>
        <dbReference type="EMBL" id="QAY72021.1"/>
    </source>
</evidence>
<dbReference type="RefSeq" id="WP_129187832.1">
    <property type="nucleotide sequence ID" value="NZ_CP035491.1"/>
</dbReference>
<evidence type="ECO:0000256" key="2">
    <source>
        <dbReference type="ARBA" id="ARBA00023125"/>
    </source>
</evidence>
<evidence type="ECO:0000256" key="3">
    <source>
        <dbReference type="ARBA" id="ARBA00023163"/>
    </source>
</evidence>
<dbReference type="SUPFAM" id="SSF46689">
    <property type="entry name" value="Homeodomain-like"/>
    <property type="match status" value="1"/>
</dbReference>
<organism evidence="6 7">
    <name type="scientific">Agromyces protaetiae</name>
    <dbReference type="NCBI Taxonomy" id="2509455"/>
    <lineage>
        <taxon>Bacteria</taxon>
        <taxon>Bacillati</taxon>
        <taxon>Actinomycetota</taxon>
        <taxon>Actinomycetes</taxon>
        <taxon>Micrococcales</taxon>
        <taxon>Microbacteriaceae</taxon>
        <taxon>Agromyces</taxon>
    </lineage>
</organism>
<reference evidence="6 7" key="1">
    <citation type="submission" date="2019-01" db="EMBL/GenBank/DDBJ databases">
        <title>Genome sequencing of strain FW100M-8.</title>
        <authorList>
            <person name="Heo J."/>
            <person name="Kim S.-J."/>
            <person name="Kim J.-S."/>
            <person name="Hong S.-B."/>
            <person name="Kwon S.-W."/>
        </authorList>
    </citation>
    <scope>NUCLEOTIDE SEQUENCE [LARGE SCALE GENOMIC DNA]</scope>
    <source>
        <strain evidence="6 7">FW100M-8</strain>
    </source>
</reference>
<dbReference type="Pfam" id="PF00440">
    <property type="entry name" value="TetR_N"/>
    <property type="match status" value="1"/>
</dbReference>
<dbReference type="EMBL" id="CP035491">
    <property type="protein sequence ID" value="QAY72021.1"/>
    <property type="molecule type" value="Genomic_DNA"/>
</dbReference>
<accession>A0A4V0YGQ4</accession>
<dbReference type="PANTHER" id="PTHR30055">
    <property type="entry name" value="HTH-TYPE TRANSCRIPTIONAL REGULATOR RUTR"/>
    <property type="match status" value="1"/>
</dbReference>
<dbReference type="AlphaFoldDB" id="A0A4V0YGQ4"/>
<dbReference type="InterPro" id="IPR009057">
    <property type="entry name" value="Homeodomain-like_sf"/>
</dbReference>
<keyword evidence="3" id="KW-0804">Transcription</keyword>
<keyword evidence="1" id="KW-0805">Transcription regulation</keyword>
<keyword evidence="7" id="KW-1185">Reference proteome</keyword>
<dbReference type="KEGG" id="agf:ET445_00425"/>
<dbReference type="GO" id="GO:0003700">
    <property type="term" value="F:DNA-binding transcription factor activity"/>
    <property type="evidence" value="ECO:0007669"/>
    <property type="project" value="TreeGrafter"/>
</dbReference>